<evidence type="ECO:0000256" key="1">
    <source>
        <dbReference type="SAM" id="MobiDB-lite"/>
    </source>
</evidence>
<protein>
    <recommendedName>
        <fullName evidence="4">Recombination endonuclease VII</fullName>
    </recommendedName>
</protein>
<dbReference type="EMBL" id="JAUSZS010000006">
    <property type="protein sequence ID" value="MDQ0935067.1"/>
    <property type="molecule type" value="Genomic_DNA"/>
</dbReference>
<keyword evidence="3" id="KW-1185">Reference proteome</keyword>
<proteinExistence type="predicted"/>
<dbReference type="InterPro" id="IPR004211">
    <property type="entry name" value="Endonuclease_7"/>
</dbReference>
<dbReference type="Gene3D" id="3.40.1800.10">
    <property type="entry name" value="His-Me finger endonucleases"/>
    <property type="match status" value="1"/>
</dbReference>
<dbReference type="InterPro" id="IPR038563">
    <property type="entry name" value="Endonuclease_7_sf"/>
</dbReference>
<feature type="region of interest" description="Disordered" evidence="1">
    <location>
        <begin position="133"/>
        <end position="155"/>
    </location>
</feature>
<dbReference type="InterPro" id="IPR044925">
    <property type="entry name" value="His-Me_finger_sf"/>
</dbReference>
<gene>
    <name evidence="2" type="ORF">QFZ49_005038</name>
</gene>
<dbReference type="Pfam" id="PF02945">
    <property type="entry name" value="Endonuclease_7"/>
    <property type="match status" value="1"/>
</dbReference>
<dbReference type="RefSeq" id="WP_307628684.1">
    <property type="nucleotide sequence ID" value="NZ_JAUSZS010000006.1"/>
</dbReference>
<name>A0ABU0RSV3_9ACTN</name>
<evidence type="ECO:0000313" key="3">
    <source>
        <dbReference type="Proteomes" id="UP001223072"/>
    </source>
</evidence>
<feature type="compositionally biased region" description="Basic and acidic residues" evidence="1">
    <location>
        <begin position="142"/>
        <end position="155"/>
    </location>
</feature>
<dbReference type="Proteomes" id="UP001223072">
    <property type="component" value="Unassembled WGS sequence"/>
</dbReference>
<organism evidence="2 3">
    <name type="scientific">Streptomyces turgidiscabies</name>
    <dbReference type="NCBI Taxonomy" id="85558"/>
    <lineage>
        <taxon>Bacteria</taxon>
        <taxon>Bacillati</taxon>
        <taxon>Actinomycetota</taxon>
        <taxon>Actinomycetes</taxon>
        <taxon>Kitasatosporales</taxon>
        <taxon>Streptomycetaceae</taxon>
        <taxon>Streptomyces</taxon>
    </lineage>
</organism>
<reference evidence="2 3" key="1">
    <citation type="submission" date="2023-07" db="EMBL/GenBank/DDBJ databases">
        <title>Comparative genomics of wheat-associated soil bacteria to identify genetic determinants of phenazine resistance.</title>
        <authorList>
            <person name="Mouncey N."/>
        </authorList>
    </citation>
    <scope>NUCLEOTIDE SEQUENCE [LARGE SCALE GENOMIC DNA]</scope>
    <source>
        <strain evidence="2 3">W2I16</strain>
    </source>
</reference>
<sequence>MDWNLADDDLFLCGGCGDDDTPDPRVRRQDKTLCVRCDRVERQVRRYRITVPRRNAIMRFQRDVCALCQEGPPIDYSPDAVSFWHIDHDHHCCPPGRSCGRCVRGLLCLPCNATRLPAYERLPDVLRDSPRFNTYLSSPPARHPEAHPTPRDHTSPRDFHSLVLDAFFTAADHPEGHTLSL</sequence>
<evidence type="ECO:0008006" key="4">
    <source>
        <dbReference type="Google" id="ProtNLM"/>
    </source>
</evidence>
<comment type="caution">
    <text evidence="2">The sequence shown here is derived from an EMBL/GenBank/DDBJ whole genome shotgun (WGS) entry which is preliminary data.</text>
</comment>
<dbReference type="SUPFAM" id="SSF54060">
    <property type="entry name" value="His-Me finger endonucleases"/>
    <property type="match status" value="1"/>
</dbReference>
<evidence type="ECO:0000313" key="2">
    <source>
        <dbReference type="EMBL" id="MDQ0935067.1"/>
    </source>
</evidence>
<accession>A0ABU0RSV3</accession>